<sequence>MAVNLPPHYHDAEARYQKGKNAEEKLAALREMWVLLPKHKASEKVQAQLKTKISELTDQIEQEKSGPKKAAPGTFKIPKQGAGTVVFLGPPNAGKSLLISKLTKASPTVAPYPFTTREPVPGIMDVGDVRVQLIDLPPITADAYEPFITDFTRSADAAVLFLDLADDDGPANTEATIARLKQARRVLVPEKATDDDPTTYQLKTLLVMNKGDDEAADIRLEIAKETFGSRFPALVISAERGDGLPELRQAIYDALGVIRIYTKQPGKPVDKSAPFTCPVGSSVSEFAGYVHNDFEENLKSARVWGSAQFDGQTVGRDHVLKDQDVVELHV</sequence>
<dbReference type="AlphaFoldDB" id="A0A5C1AAD1"/>
<dbReference type="GO" id="GO:0003924">
    <property type="term" value="F:GTPase activity"/>
    <property type="evidence" value="ECO:0007669"/>
    <property type="project" value="InterPro"/>
</dbReference>
<evidence type="ECO:0000313" key="3">
    <source>
        <dbReference type="Proteomes" id="UP000324974"/>
    </source>
</evidence>
<dbReference type="EMBL" id="CP042425">
    <property type="protein sequence ID" value="QEL16171.1"/>
    <property type="molecule type" value="Genomic_DNA"/>
</dbReference>
<dbReference type="InterPro" id="IPR006073">
    <property type="entry name" value="GTP-bd"/>
</dbReference>
<dbReference type="RefSeq" id="WP_149110930.1">
    <property type="nucleotide sequence ID" value="NZ_CP042425.1"/>
</dbReference>
<dbReference type="PROSITE" id="PS51880">
    <property type="entry name" value="TGS"/>
    <property type="match status" value="1"/>
</dbReference>
<name>A0A5C1AAD1_9BACT</name>
<evidence type="ECO:0000313" key="2">
    <source>
        <dbReference type="EMBL" id="QEL16171.1"/>
    </source>
</evidence>
<dbReference type="SUPFAM" id="SSF81271">
    <property type="entry name" value="TGS-like"/>
    <property type="match status" value="1"/>
</dbReference>
<evidence type="ECO:0000259" key="1">
    <source>
        <dbReference type="PROSITE" id="PS51880"/>
    </source>
</evidence>
<gene>
    <name evidence="2" type="ORF">PX52LOC_03111</name>
</gene>
<organism evidence="2 3">
    <name type="scientific">Limnoglobus roseus</name>
    <dbReference type="NCBI Taxonomy" id="2598579"/>
    <lineage>
        <taxon>Bacteria</taxon>
        <taxon>Pseudomonadati</taxon>
        <taxon>Planctomycetota</taxon>
        <taxon>Planctomycetia</taxon>
        <taxon>Gemmatales</taxon>
        <taxon>Gemmataceae</taxon>
        <taxon>Limnoglobus</taxon>
    </lineage>
</organism>
<accession>A0A5C1AAD1</accession>
<dbReference type="InterPro" id="IPR012675">
    <property type="entry name" value="Beta-grasp_dom_sf"/>
</dbReference>
<dbReference type="PANTHER" id="PTHR43127">
    <property type="entry name" value="DEVELOPMENTALLY-REGULATED GTP-BINDING PROTEIN 2"/>
    <property type="match status" value="1"/>
</dbReference>
<dbReference type="Pfam" id="PF02824">
    <property type="entry name" value="TGS"/>
    <property type="match status" value="1"/>
</dbReference>
<dbReference type="GO" id="GO:0005525">
    <property type="term" value="F:GTP binding"/>
    <property type="evidence" value="ECO:0007669"/>
    <property type="project" value="InterPro"/>
</dbReference>
<dbReference type="KEGG" id="lrs:PX52LOC_03111"/>
<proteinExistence type="predicted"/>
<dbReference type="InterPro" id="IPR004095">
    <property type="entry name" value="TGS"/>
</dbReference>
<feature type="domain" description="TGS" evidence="1">
    <location>
        <begin position="256"/>
        <end position="330"/>
    </location>
</feature>
<dbReference type="InterPro" id="IPR045001">
    <property type="entry name" value="DRG"/>
</dbReference>
<reference evidence="3" key="1">
    <citation type="submission" date="2019-08" db="EMBL/GenBank/DDBJ databases">
        <title>Limnoglobus roseus gen. nov., sp. nov., a novel freshwater planctomycete with a giant genome from the family Gemmataceae.</title>
        <authorList>
            <person name="Kulichevskaya I.S."/>
            <person name="Naumoff D.G."/>
            <person name="Miroshnikov K."/>
            <person name="Ivanova A."/>
            <person name="Philippov D.A."/>
            <person name="Hakobyan A."/>
            <person name="Rijpstra I.C."/>
            <person name="Sinninghe Damste J.S."/>
            <person name="Liesack W."/>
            <person name="Dedysh S.N."/>
        </authorList>
    </citation>
    <scope>NUCLEOTIDE SEQUENCE [LARGE SCALE GENOMIC DNA]</scope>
    <source>
        <strain evidence="3">PX52</strain>
    </source>
</reference>
<dbReference type="Gene3D" id="3.40.50.300">
    <property type="entry name" value="P-loop containing nucleotide triphosphate hydrolases"/>
    <property type="match status" value="1"/>
</dbReference>
<dbReference type="Proteomes" id="UP000324974">
    <property type="component" value="Chromosome"/>
</dbReference>
<dbReference type="Pfam" id="PF01926">
    <property type="entry name" value="MMR_HSR1"/>
    <property type="match status" value="1"/>
</dbReference>
<protein>
    <submittedName>
        <fullName evidence="2">GTP-binding protein</fullName>
    </submittedName>
</protein>
<dbReference type="InterPro" id="IPR027417">
    <property type="entry name" value="P-loop_NTPase"/>
</dbReference>
<dbReference type="SUPFAM" id="SSF52540">
    <property type="entry name" value="P-loop containing nucleoside triphosphate hydrolases"/>
    <property type="match status" value="1"/>
</dbReference>
<dbReference type="InterPro" id="IPR012676">
    <property type="entry name" value="TGS-like"/>
</dbReference>
<keyword evidence="3" id="KW-1185">Reference proteome</keyword>
<dbReference type="Gene3D" id="3.10.20.30">
    <property type="match status" value="1"/>
</dbReference>
<dbReference type="OrthoDB" id="257487at2"/>
<dbReference type="PRINTS" id="PR00326">
    <property type="entry name" value="GTP1OBG"/>
</dbReference>